<keyword evidence="3" id="KW-1185">Reference proteome</keyword>
<comment type="caution">
    <text evidence="2">The sequence shown here is derived from an EMBL/GenBank/DDBJ whole genome shotgun (WGS) entry which is preliminary data.</text>
</comment>
<proteinExistence type="predicted"/>
<accession>A0A4Y2VKA3</accession>
<keyword evidence="1" id="KW-1133">Transmembrane helix</keyword>
<evidence type="ECO:0000313" key="2">
    <source>
        <dbReference type="EMBL" id="GBO24848.1"/>
    </source>
</evidence>
<gene>
    <name evidence="2" type="ORF">AVEN_104975_1</name>
</gene>
<sequence length="155" mass="18252">MRGRKEGTSHCVLEALFEAFFKLRQLRKIPIKWAMYQMKEFLQIKRCSTCQAYGHTTNSKECKFTIPFCGCFGLRHNTRNCRNDELYCFNCAESNRNRGTNYKIRHRAICSRCPCYNKEVTAYKKNKGLLLVWIIVFLKTLNFPTTLLQSLQMSP</sequence>
<dbReference type="OrthoDB" id="8122238at2759"/>
<evidence type="ECO:0000313" key="3">
    <source>
        <dbReference type="Proteomes" id="UP000499080"/>
    </source>
</evidence>
<dbReference type="EMBL" id="BGPR01047827">
    <property type="protein sequence ID" value="GBO24848.1"/>
    <property type="molecule type" value="Genomic_DNA"/>
</dbReference>
<dbReference type="Proteomes" id="UP000499080">
    <property type="component" value="Unassembled WGS sequence"/>
</dbReference>
<name>A0A4Y2VKA3_ARAVE</name>
<dbReference type="AlphaFoldDB" id="A0A4Y2VKA3"/>
<keyword evidence="1" id="KW-0472">Membrane</keyword>
<organism evidence="2 3">
    <name type="scientific">Araneus ventricosus</name>
    <name type="common">Orbweaver spider</name>
    <name type="synonym">Epeira ventricosa</name>
    <dbReference type="NCBI Taxonomy" id="182803"/>
    <lineage>
        <taxon>Eukaryota</taxon>
        <taxon>Metazoa</taxon>
        <taxon>Ecdysozoa</taxon>
        <taxon>Arthropoda</taxon>
        <taxon>Chelicerata</taxon>
        <taxon>Arachnida</taxon>
        <taxon>Araneae</taxon>
        <taxon>Araneomorphae</taxon>
        <taxon>Entelegynae</taxon>
        <taxon>Araneoidea</taxon>
        <taxon>Araneidae</taxon>
        <taxon>Araneus</taxon>
    </lineage>
</organism>
<reference evidence="2 3" key="1">
    <citation type="journal article" date="2019" name="Sci. Rep.">
        <title>Orb-weaving spider Araneus ventricosus genome elucidates the spidroin gene catalogue.</title>
        <authorList>
            <person name="Kono N."/>
            <person name="Nakamura H."/>
            <person name="Ohtoshi R."/>
            <person name="Moran D.A.P."/>
            <person name="Shinohara A."/>
            <person name="Yoshida Y."/>
            <person name="Fujiwara M."/>
            <person name="Mori M."/>
            <person name="Tomita M."/>
            <person name="Arakawa K."/>
        </authorList>
    </citation>
    <scope>NUCLEOTIDE SEQUENCE [LARGE SCALE GENOMIC DNA]</scope>
</reference>
<protein>
    <submittedName>
        <fullName evidence="2">Uncharacterized protein</fullName>
    </submittedName>
</protein>
<evidence type="ECO:0000256" key="1">
    <source>
        <dbReference type="SAM" id="Phobius"/>
    </source>
</evidence>
<feature type="transmembrane region" description="Helical" evidence="1">
    <location>
        <begin position="128"/>
        <end position="148"/>
    </location>
</feature>
<keyword evidence="1" id="KW-0812">Transmembrane</keyword>